<feature type="non-terminal residue" evidence="2">
    <location>
        <position position="85"/>
    </location>
</feature>
<feature type="region of interest" description="Disordered" evidence="1">
    <location>
        <begin position="1"/>
        <end position="21"/>
    </location>
</feature>
<accession>A0A4U0VXD7</accession>
<protein>
    <submittedName>
        <fullName evidence="2">Uncharacterized protein</fullName>
    </submittedName>
</protein>
<evidence type="ECO:0000256" key="1">
    <source>
        <dbReference type="SAM" id="MobiDB-lite"/>
    </source>
</evidence>
<proteinExistence type="predicted"/>
<evidence type="ECO:0000313" key="2">
    <source>
        <dbReference type="EMBL" id="TKA54407.1"/>
    </source>
</evidence>
<organism evidence="2 3">
    <name type="scientific">Friedmanniomyces simplex</name>
    <dbReference type="NCBI Taxonomy" id="329884"/>
    <lineage>
        <taxon>Eukaryota</taxon>
        <taxon>Fungi</taxon>
        <taxon>Dikarya</taxon>
        <taxon>Ascomycota</taxon>
        <taxon>Pezizomycotina</taxon>
        <taxon>Dothideomycetes</taxon>
        <taxon>Dothideomycetidae</taxon>
        <taxon>Mycosphaerellales</taxon>
        <taxon>Teratosphaeriaceae</taxon>
        <taxon>Friedmanniomyces</taxon>
    </lineage>
</organism>
<name>A0A4U0VXD7_9PEZI</name>
<dbReference type="AlphaFoldDB" id="A0A4U0VXD7"/>
<gene>
    <name evidence="2" type="ORF">B0A55_10515</name>
</gene>
<dbReference type="Proteomes" id="UP000309340">
    <property type="component" value="Unassembled WGS sequence"/>
</dbReference>
<feature type="region of interest" description="Disordered" evidence="1">
    <location>
        <begin position="45"/>
        <end position="85"/>
    </location>
</feature>
<reference evidence="2 3" key="1">
    <citation type="submission" date="2017-03" db="EMBL/GenBank/DDBJ databases">
        <title>Genomes of endolithic fungi from Antarctica.</title>
        <authorList>
            <person name="Coleine C."/>
            <person name="Masonjones S."/>
            <person name="Stajich J.E."/>
        </authorList>
    </citation>
    <scope>NUCLEOTIDE SEQUENCE [LARGE SCALE GENOMIC DNA]</scope>
    <source>
        <strain evidence="2 3">CCFEE 5184</strain>
    </source>
</reference>
<feature type="compositionally biased region" description="Pro residues" evidence="1">
    <location>
        <begin position="74"/>
        <end position="85"/>
    </location>
</feature>
<sequence length="85" mass="8670">MPKCMGQTQKQKRTRKPPVSLLARQTIPARLFHSAAPRASALAWPTAASSSSSSSTFPTSAAAAATTPAIPAALAPPPLRPAPAP</sequence>
<evidence type="ECO:0000313" key="3">
    <source>
        <dbReference type="Proteomes" id="UP000309340"/>
    </source>
</evidence>
<comment type="caution">
    <text evidence="2">The sequence shown here is derived from an EMBL/GenBank/DDBJ whole genome shotgun (WGS) entry which is preliminary data.</text>
</comment>
<dbReference type="EMBL" id="NAJQ01001691">
    <property type="protein sequence ID" value="TKA54407.1"/>
    <property type="molecule type" value="Genomic_DNA"/>
</dbReference>
<feature type="compositionally biased region" description="Low complexity" evidence="1">
    <location>
        <begin position="45"/>
        <end position="73"/>
    </location>
</feature>
<keyword evidence="3" id="KW-1185">Reference proteome</keyword>